<protein>
    <submittedName>
        <fullName evidence="1">Uncharacterized protein</fullName>
    </submittedName>
</protein>
<name>A0A971M326_9BACT</name>
<reference evidence="1" key="2">
    <citation type="submission" date="2020-01" db="EMBL/GenBank/DDBJ databases">
        <authorList>
            <person name="Campanaro S."/>
        </authorList>
    </citation>
    <scope>NUCLEOTIDE SEQUENCE</scope>
    <source>
        <strain evidence="1">AS06rmzACSIP_7</strain>
    </source>
</reference>
<proteinExistence type="predicted"/>
<reference evidence="1" key="1">
    <citation type="journal article" date="2020" name="Biotechnol. Biofuels">
        <title>New insights from the biogas microbiome by comprehensive genome-resolved metagenomics of nearly 1600 species originating from multiple anaerobic digesters.</title>
        <authorList>
            <person name="Campanaro S."/>
            <person name="Treu L."/>
            <person name="Rodriguez-R L.M."/>
            <person name="Kovalovszki A."/>
            <person name="Ziels R.M."/>
            <person name="Maus I."/>
            <person name="Zhu X."/>
            <person name="Kougias P.G."/>
            <person name="Basile A."/>
            <person name="Luo G."/>
            <person name="Schluter A."/>
            <person name="Konstantinidis K.T."/>
            <person name="Angelidaki I."/>
        </authorList>
    </citation>
    <scope>NUCLEOTIDE SEQUENCE</scope>
    <source>
        <strain evidence="1">AS06rmzACSIP_7</strain>
    </source>
</reference>
<sequence length="34" mass="4089">MLEKKYGFSTITWKIRVSDLITRPLLFLQFSWGL</sequence>
<dbReference type="AlphaFoldDB" id="A0A971M326"/>
<evidence type="ECO:0000313" key="1">
    <source>
        <dbReference type="EMBL" id="NLW34611.1"/>
    </source>
</evidence>
<comment type="caution">
    <text evidence="1">The sequence shown here is derived from an EMBL/GenBank/DDBJ whole genome shotgun (WGS) entry which is preliminary data.</text>
</comment>
<accession>A0A971M326</accession>
<dbReference type="Proteomes" id="UP000777265">
    <property type="component" value="Unassembled WGS sequence"/>
</dbReference>
<gene>
    <name evidence="1" type="ORF">GXY80_03890</name>
</gene>
<evidence type="ECO:0000313" key="2">
    <source>
        <dbReference type="Proteomes" id="UP000777265"/>
    </source>
</evidence>
<dbReference type="EMBL" id="JAAYEE010000070">
    <property type="protein sequence ID" value="NLW34611.1"/>
    <property type="molecule type" value="Genomic_DNA"/>
</dbReference>
<organism evidence="1 2">
    <name type="scientific">Syntrophorhabdus aromaticivorans</name>
    <dbReference type="NCBI Taxonomy" id="328301"/>
    <lineage>
        <taxon>Bacteria</taxon>
        <taxon>Pseudomonadati</taxon>
        <taxon>Thermodesulfobacteriota</taxon>
        <taxon>Syntrophorhabdia</taxon>
        <taxon>Syntrophorhabdales</taxon>
        <taxon>Syntrophorhabdaceae</taxon>
        <taxon>Syntrophorhabdus</taxon>
    </lineage>
</organism>